<keyword evidence="3" id="KW-1185">Reference proteome</keyword>
<gene>
    <name evidence="2" type="ORF">F4560_002990</name>
</gene>
<accession>A0A7W9HJ29</accession>
<dbReference type="InterPro" id="IPR036188">
    <property type="entry name" value="FAD/NAD-bd_sf"/>
</dbReference>
<dbReference type="Gene3D" id="3.30.9.10">
    <property type="entry name" value="D-Amino Acid Oxidase, subunit A, domain 2"/>
    <property type="match status" value="1"/>
</dbReference>
<evidence type="ECO:0000259" key="1">
    <source>
        <dbReference type="Pfam" id="PF01494"/>
    </source>
</evidence>
<protein>
    <submittedName>
        <fullName evidence="2">2-polyprenyl-6-methoxyphenol hydroxylase-like FAD-dependent oxidoreductase</fullName>
    </submittedName>
</protein>
<evidence type="ECO:0000313" key="3">
    <source>
        <dbReference type="Proteomes" id="UP000552097"/>
    </source>
</evidence>
<sequence>MTALRPKRALVVGAGISGMATALRLSQVGWEPLVVERSPTRRTGGYFTVFMADGFEPSRRLGVIDGIRDRADPQGRFLEMDRRGRLVPGMNPAAMMPMDPSYTVLRGDVEKALYDALRPRAEIRFGVEPLALRLGRDHVEVDLTDGVTERFDLVVGADGMHSTIREQVFGPEDLYRRDFNHVVAACLLDRPLPWLRAGDNLLVVDTRRSVAVQVFRDHDPVAMFMYCHPWPAAEIRKRPAAALREVYGDFAGPVVPDLLDALERAESTLFDQISQIHLSSWSRGRVVLVGDSAWSLTLYSGFGSSLGIAGGELLGTLLAEHGDDVAAALGTWEHRLRPVVTKHQKSAHFAKNFLLPPSSPARLLRRAVVRTAASRAGGKLFQALLPASRATRAAGASKNPIGGTAR</sequence>
<name>A0A7W9HJ29_9PSEU</name>
<dbReference type="RefSeq" id="WP_184920458.1">
    <property type="nucleotide sequence ID" value="NZ_JACHMO010000001.1"/>
</dbReference>
<dbReference type="Gene3D" id="3.50.50.60">
    <property type="entry name" value="FAD/NAD(P)-binding domain"/>
    <property type="match status" value="1"/>
</dbReference>
<organism evidence="2 3">
    <name type="scientific">Saccharothrix ecbatanensis</name>
    <dbReference type="NCBI Taxonomy" id="1105145"/>
    <lineage>
        <taxon>Bacteria</taxon>
        <taxon>Bacillati</taxon>
        <taxon>Actinomycetota</taxon>
        <taxon>Actinomycetes</taxon>
        <taxon>Pseudonocardiales</taxon>
        <taxon>Pseudonocardiaceae</taxon>
        <taxon>Saccharothrix</taxon>
    </lineage>
</organism>
<dbReference type="Proteomes" id="UP000552097">
    <property type="component" value="Unassembled WGS sequence"/>
</dbReference>
<dbReference type="Pfam" id="PF01494">
    <property type="entry name" value="FAD_binding_3"/>
    <property type="match status" value="1"/>
</dbReference>
<evidence type="ECO:0000313" key="2">
    <source>
        <dbReference type="EMBL" id="MBB5803222.1"/>
    </source>
</evidence>
<feature type="domain" description="FAD-binding" evidence="1">
    <location>
        <begin position="9"/>
        <end position="342"/>
    </location>
</feature>
<comment type="caution">
    <text evidence="2">The sequence shown here is derived from an EMBL/GenBank/DDBJ whole genome shotgun (WGS) entry which is preliminary data.</text>
</comment>
<dbReference type="InterPro" id="IPR002938">
    <property type="entry name" value="FAD-bd"/>
</dbReference>
<dbReference type="AlphaFoldDB" id="A0A7W9HJ29"/>
<dbReference type="GO" id="GO:0071949">
    <property type="term" value="F:FAD binding"/>
    <property type="evidence" value="ECO:0007669"/>
    <property type="project" value="InterPro"/>
</dbReference>
<dbReference type="PRINTS" id="PR00420">
    <property type="entry name" value="RNGMNOXGNASE"/>
</dbReference>
<dbReference type="InterPro" id="IPR051704">
    <property type="entry name" value="FAD_aromatic-hydroxylase"/>
</dbReference>
<dbReference type="EMBL" id="JACHMO010000001">
    <property type="protein sequence ID" value="MBB5803222.1"/>
    <property type="molecule type" value="Genomic_DNA"/>
</dbReference>
<dbReference type="PANTHER" id="PTHR46865">
    <property type="entry name" value="OXIDOREDUCTASE-RELATED"/>
    <property type="match status" value="1"/>
</dbReference>
<dbReference type="PANTHER" id="PTHR46865:SF8">
    <property type="entry name" value="POSSIBLE OXIDOREDUCTASE"/>
    <property type="match status" value="1"/>
</dbReference>
<proteinExistence type="predicted"/>
<reference evidence="2 3" key="1">
    <citation type="submission" date="2020-08" db="EMBL/GenBank/DDBJ databases">
        <title>Sequencing the genomes of 1000 actinobacteria strains.</title>
        <authorList>
            <person name="Klenk H.-P."/>
        </authorList>
    </citation>
    <scope>NUCLEOTIDE SEQUENCE [LARGE SCALE GENOMIC DNA]</scope>
    <source>
        <strain evidence="2 3">DSM 45486</strain>
    </source>
</reference>
<dbReference type="SUPFAM" id="SSF51905">
    <property type="entry name" value="FAD/NAD(P)-binding domain"/>
    <property type="match status" value="1"/>
</dbReference>